<sequence>MHLPLAAAALAVLSLAVPAGATTSAATHAPSGELCTGFGPQAPRDIRNVSGSNPVTFAKAPPATQMNLCNIHTHTNAEHAGPGFAISHWPGDTSGYRCNETLDLTEAEAEMPHGGHDAYHGVVPGDTIEVHWVYSSCPVAPGEGLGACLSETCANPELRVESQVFLVVNNPQALDFRDFDYAGAAASGRHQPRTLPSGTGTPVEFLGSTTGTSYNASSCSPMQVTWSVRPNCAKLDIASLHAWAAEGNVFNETHSHGVRDLVTAEALLSPIR</sequence>
<name>A0A844WAP3_9RHOB</name>
<dbReference type="AlphaFoldDB" id="A0A844WAP3"/>
<dbReference type="EMBL" id="WNXQ01000003">
    <property type="protein sequence ID" value="MWB77748.1"/>
    <property type="molecule type" value="Genomic_DNA"/>
</dbReference>
<reference evidence="2 3" key="1">
    <citation type="submission" date="2019-11" db="EMBL/GenBank/DDBJ databases">
        <title>Pseudooceanicola pacifica sp. nov., isolated from deep-sea sediment of the Pacific Ocean.</title>
        <authorList>
            <person name="Lyu L."/>
        </authorList>
    </citation>
    <scope>NUCLEOTIDE SEQUENCE [LARGE SCALE GENOMIC DNA]</scope>
    <source>
        <strain evidence="2 3">216_PA32_1</strain>
    </source>
</reference>
<evidence type="ECO:0000313" key="2">
    <source>
        <dbReference type="EMBL" id="MWB77748.1"/>
    </source>
</evidence>
<dbReference type="RefSeq" id="WP_160382013.1">
    <property type="nucleotide sequence ID" value="NZ_WNXQ01000003.1"/>
</dbReference>
<feature type="signal peptide" evidence="1">
    <location>
        <begin position="1"/>
        <end position="21"/>
    </location>
</feature>
<keyword evidence="3" id="KW-1185">Reference proteome</keyword>
<evidence type="ECO:0000256" key="1">
    <source>
        <dbReference type="SAM" id="SignalP"/>
    </source>
</evidence>
<comment type="caution">
    <text evidence="2">The sequence shown here is derived from an EMBL/GenBank/DDBJ whole genome shotgun (WGS) entry which is preliminary data.</text>
</comment>
<dbReference type="Pfam" id="PF10563">
    <property type="entry name" value="CA_like"/>
    <property type="match status" value="1"/>
</dbReference>
<dbReference type="InterPro" id="IPR018883">
    <property type="entry name" value="Delta_CA"/>
</dbReference>
<keyword evidence="1" id="KW-0732">Signal</keyword>
<gene>
    <name evidence="2" type="ORF">GLS40_06900</name>
</gene>
<dbReference type="Proteomes" id="UP000443843">
    <property type="component" value="Unassembled WGS sequence"/>
</dbReference>
<feature type="chain" id="PRO_5032585609" evidence="1">
    <location>
        <begin position="22"/>
        <end position="272"/>
    </location>
</feature>
<accession>A0A844WAP3</accession>
<organism evidence="2 3">
    <name type="scientific">Pseudooceanicola pacificus</name>
    <dbReference type="NCBI Taxonomy" id="2676438"/>
    <lineage>
        <taxon>Bacteria</taxon>
        <taxon>Pseudomonadati</taxon>
        <taxon>Pseudomonadota</taxon>
        <taxon>Alphaproteobacteria</taxon>
        <taxon>Rhodobacterales</taxon>
        <taxon>Paracoccaceae</taxon>
        <taxon>Pseudooceanicola</taxon>
    </lineage>
</organism>
<proteinExistence type="predicted"/>
<evidence type="ECO:0000313" key="3">
    <source>
        <dbReference type="Proteomes" id="UP000443843"/>
    </source>
</evidence>
<protein>
    <submittedName>
        <fullName evidence="2">Cadmium carbonic anhydrase</fullName>
    </submittedName>
</protein>